<organism evidence="1 2">
    <name type="scientific">Stenomitos frigidus AS-A4</name>
    <dbReference type="NCBI Taxonomy" id="2933935"/>
    <lineage>
        <taxon>Bacteria</taxon>
        <taxon>Bacillati</taxon>
        <taxon>Cyanobacteriota</taxon>
        <taxon>Cyanophyceae</taxon>
        <taxon>Leptolyngbyales</taxon>
        <taxon>Leptolyngbyaceae</taxon>
        <taxon>Stenomitos</taxon>
    </lineage>
</organism>
<comment type="caution">
    <text evidence="1">The sequence shown here is derived from an EMBL/GenBank/DDBJ whole genome shotgun (WGS) entry which is preliminary data.</text>
</comment>
<dbReference type="EMBL" id="JAMPLM010000018">
    <property type="protein sequence ID" value="MEP1060440.1"/>
    <property type="molecule type" value="Genomic_DNA"/>
</dbReference>
<dbReference type="RefSeq" id="WP_190452418.1">
    <property type="nucleotide sequence ID" value="NZ_JAMPLM010000018.1"/>
</dbReference>
<evidence type="ECO:0000313" key="2">
    <source>
        <dbReference type="Proteomes" id="UP001476950"/>
    </source>
</evidence>
<protein>
    <submittedName>
        <fullName evidence="1">Uncharacterized protein</fullName>
    </submittedName>
</protein>
<reference evidence="1 2" key="1">
    <citation type="submission" date="2022-04" db="EMBL/GenBank/DDBJ databases">
        <title>Positive selection, recombination, and allopatry shape intraspecific diversity of widespread and dominant cyanobacteria.</title>
        <authorList>
            <person name="Wei J."/>
            <person name="Shu W."/>
            <person name="Hu C."/>
        </authorList>
    </citation>
    <scope>NUCLEOTIDE SEQUENCE [LARGE SCALE GENOMIC DNA]</scope>
    <source>
        <strain evidence="1 2">AS-A4</strain>
    </source>
</reference>
<accession>A0ABV0KMQ0</accession>
<evidence type="ECO:0000313" key="1">
    <source>
        <dbReference type="EMBL" id="MEP1060440.1"/>
    </source>
</evidence>
<keyword evidence="2" id="KW-1185">Reference proteome</keyword>
<sequence>MPEDLSEEAQQKLYWVNKSRNARAFHNDALEKQLIQKAADALGYHTGSIPRIVTGVEKRGLCALERSPRSDKGKSRYVSDAWRRLVIELYK</sequence>
<gene>
    <name evidence="1" type="ORF">NDI38_18565</name>
</gene>
<dbReference type="Proteomes" id="UP001476950">
    <property type="component" value="Unassembled WGS sequence"/>
</dbReference>
<name>A0ABV0KMQ0_9CYAN</name>
<proteinExistence type="predicted"/>